<accession>A0A933SBW0</accession>
<evidence type="ECO:0000313" key="3">
    <source>
        <dbReference type="EMBL" id="MBI5168933.1"/>
    </source>
</evidence>
<keyword evidence="1" id="KW-0175">Coiled coil</keyword>
<dbReference type="GO" id="GO:0046870">
    <property type="term" value="F:cadmium ion binding"/>
    <property type="evidence" value="ECO:0007669"/>
    <property type="project" value="TreeGrafter"/>
</dbReference>
<dbReference type="GO" id="GO:1990169">
    <property type="term" value="P:stress response to copper ion"/>
    <property type="evidence" value="ECO:0007669"/>
    <property type="project" value="TreeGrafter"/>
</dbReference>
<protein>
    <submittedName>
        <fullName evidence="3">UvrB/UvrC motif-containing protein</fullName>
    </submittedName>
</protein>
<dbReference type="EMBL" id="JACRIW010000038">
    <property type="protein sequence ID" value="MBI5168933.1"/>
    <property type="molecule type" value="Genomic_DNA"/>
</dbReference>
<gene>
    <name evidence="3" type="ORF">HZA61_05570</name>
</gene>
<dbReference type="Proteomes" id="UP000696931">
    <property type="component" value="Unassembled WGS sequence"/>
</dbReference>
<organism evidence="3 4">
    <name type="scientific">Eiseniibacteriota bacterium</name>
    <dbReference type="NCBI Taxonomy" id="2212470"/>
    <lineage>
        <taxon>Bacteria</taxon>
        <taxon>Candidatus Eiseniibacteriota</taxon>
    </lineage>
</organism>
<feature type="domain" description="UVR" evidence="2">
    <location>
        <begin position="130"/>
        <end position="165"/>
    </location>
</feature>
<comment type="caution">
    <text evidence="3">The sequence shown here is derived from an EMBL/GenBank/DDBJ whole genome shotgun (WGS) entry which is preliminary data.</text>
</comment>
<sequence length="180" mass="20292">MLCQICGKNPATVHFTEIHDNKMSEIHVCERCAEEKGMAASASQHKFEIADLLAGMVDAMTRTDEERVGHVQCPRCGLQYSSFKETGRLGCSECYAAFQFQLRPLLRRIHGDTRHRGKTPAHGSAGAERSRQIQRLHDDLQRAVESEEFEKAAQIRDEIRKLEAELQAERASTPSVERPS</sequence>
<dbReference type="InterPro" id="IPR036876">
    <property type="entry name" value="UVR_dom_sf"/>
</dbReference>
<dbReference type="PANTHER" id="PTHR38430:SF1">
    <property type="entry name" value="PROTEIN-ARGININE KINASE ACTIVATOR PROTEIN"/>
    <property type="match status" value="1"/>
</dbReference>
<dbReference type="PIRSF" id="PIRSF015034">
    <property type="entry name" value="YacH"/>
    <property type="match status" value="1"/>
</dbReference>
<dbReference type="GO" id="GO:0008270">
    <property type="term" value="F:zinc ion binding"/>
    <property type="evidence" value="ECO:0007669"/>
    <property type="project" value="TreeGrafter"/>
</dbReference>
<dbReference type="PROSITE" id="PS50151">
    <property type="entry name" value="UVR"/>
    <property type="match status" value="1"/>
</dbReference>
<dbReference type="PANTHER" id="PTHR38430">
    <property type="entry name" value="PROTEIN-ARGININE KINASE ACTIVATOR PROTEIN"/>
    <property type="match status" value="1"/>
</dbReference>
<dbReference type="Gene3D" id="4.10.860.10">
    <property type="entry name" value="UVR domain"/>
    <property type="match status" value="1"/>
</dbReference>
<proteinExistence type="predicted"/>
<reference evidence="3" key="1">
    <citation type="submission" date="2020-07" db="EMBL/GenBank/DDBJ databases">
        <title>Huge and variable diversity of episymbiotic CPR bacteria and DPANN archaea in groundwater ecosystems.</title>
        <authorList>
            <person name="He C.Y."/>
            <person name="Keren R."/>
            <person name="Whittaker M."/>
            <person name="Farag I.F."/>
            <person name="Doudna J."/>
            <person name="Cate J.H.D."/>
            <person name="Banfield J.F."/>
        </authorList>
    </citation>
    <scope>NUCLEOTIDE SEQUENCE</scope>
    <source>
        <strain evidence="3">NC_groundwater_1813_Pr3_B-0.1um_71_17</strain>
    </source>
</reference>
<evidence type="ECO:0000313" key="4">
    <source>
        <dbReference type="Proteomes" id="UP000696931"/>
    </source>
</evidence>
<evidence type="ECO:0000259" key="2">
    <source>
        <dbReference type="PROSITE" id="PS50151"/>
    </source>
</evidence>
<dbReference type="GO" id="GO:0050897">
    <property type="term" value="F:cobalt ion binding"/>
    <property type="evidence" value="ECO:0007669"/>
    <property type="project" value="TreeGrafter"/>
</dbReference>
<dbReference type="Pfam" id="PF02151">
    <property type="entry name" value="UVR"/>
    <property type="match status" value="1"/>
</dbReference>
<dbReference type="InterPro" id="IPR001943">
    <property type="entry name" value="UVR_dom"/>
</dbReference>
<evidence type="ECO:0000256" key="1">
    <source>
        <dbReference type="SAM" id="Coils"/>
    </source>
</evidence>
<dbReference type="SUPFAM" id="SSF46600">
    <property type="entry name" value="C-terminal UvrC-binding domain of UvrB"/>
    <property type="match status" value="1"/>
</dbReference>
<dbReference type="AlphaFoldDB" id="A0A933SBW0"/>
<dbReference type="GO" id="GO:0005507">
    <property type="term" value="F:copper ion binding"/>
    <property type="evidence" value="ECO:0007669"/>
    <property type="project" value="TreeGrafter"/>
</dbReference>
<name>A0A933SBW0_UNCEI</name>
<dbReference type="InterPro" id="IPR025542">
    <property type="entry name" value="YacH"/>
</dbReference>
<dbReference type="GO" id="GO:1990170">
    <property type="term" value="P:stress response to cadmium ion"/>
    <property type="evidence" value="ECO:0007669"/>
    <property type="project" value="TreeGrafter"/>
</dbReference>
<feature type="coiled-coil region" evidence="1">
    <location>
        <begin position="145"/>
        <end position="172"/>
    </location>
</feature>